<name>A0A4Q7ZLH7_9ACTN</name>
<sequence>MRSRLLTFGLVTAAVAGVAAVPAFQMAASARAAAEPTSLVEDYSYPGAAEIEAKGGPKLLAGDGRITYVDTCDENDLTQIKLETLSNDVCFAVKGDTGWLSLRVDAVFLLGAGDQHVSAKVEGMPEAIEVAEGTSQPVRAADPTRRGIVVELRATPTK</sequence>
<evidence type="ECO:0000313" key="2">
    <source>
        <dbReference type="EMBL" id="RZU51069.1"/>
    </source>
</evidence>
<comment type="caution">
    <text evidence="2">The sequence shown here is derived from an EMBL/GenBank/DDBJ whole genome shotgun (WGS) entry which is preliminary data.</text>
</comment>
<dbReference type="EMBL" id="SHKY01000001">
    <property type="protein sequence ID" value="RZU51069.1"/>
    <property type="molecule type" value="Genomic_DNA"/>
</dbReference>
<gene>
    <name evidence="2" type="ORF">EV385_2867</name>
</gene>
<dbReference type="AlphaFoldDB" id="A0A4Q7ZLH7"/>
<dbReference type="OrthoDB" id="3373619at2"/>
<organism evidence="2 3">
    <name type="scientific">Krasilnikovia cinnamomea</name>
    <dbReference type="NCBI Taxonomy" id="349313"/>
    <lineage>
        <taxon>Bacteria</taxon>
        <taxon>Bacillati</taxon>
        <taxon>Actinomycetota</taxon>
        <taxon>Actinomycetes</taxon>
        <taxon>Micromonosporales</taxon>
        <taxon>Micromonosporaceae</taxon>
        <taxon>Krasilnikovia</taxon>
    </lineage>
</organism>
<keyword evidence="1" id="KW-0732">Signal</keyword>
<accession>A0A4Q7ZLH7</accession>
<protein>
    <submittedName>
        <fullName evidence="2">Uncharacterized protein</fullName>
    </submittedName>
</protein>
<reference evidence="2 3" key="1">
    <citation type="submission" date="2019-02" db="EMBL/GenBank/DDBJ databases">
        <title>Sequencing the genomes of 1000 actinobacteria strains.</title>
        <authorList>
            <person name="Klenk H.-P."/>
        </authorList>
    </citation>
    <scope>NUCLEOTIDE SEQUENCE [LARGE SCALE GENOMIC DNA]</scope>
    <source>
        <strain evidence="2 3">DSM 45162</strain>
    </source>
</reference>
<feature type="chain" id="PRO_5039420678" evidence="1">
    <location>
        <begin position="28"/>
        <end position="158"/>
    </location>
</feature>
<evidence type="ECO:0000256" key="1">
    <source>
        <dbReference type="SAM" id="SignalP"/>
    </source>
</evidence>
<evidence type="ECO:0000313" key="3">
    <source>
        <dbReference type="Proteomes" id="UP000292564"/>
    </source>
</evidence>
<dbReference type="Proteomes" id="UP000292564">
    <property type="component" value="Unassembled WGS sequence"/>
</dbReference>
<feature type="signal peptide" evidence="1">
    <location>
        <begin position="1"/>
        <end position="27"/>
    </location>
</feature>
<dbReference type="RefSeq" id="WP_130509900.1">
    <property type="nucleotide sequence ID" value="NZ_SHKY01000001.1"/>
</dbReference>
<keyword evidence="3" id="KW-1185">Reference proteome</keyword>
<proteinExistence type="predicted"/>